<evidence type="ECO:0000259" key="10">
    <source>
        <dbReference type="PROSITE" id="PS51471"/>
    </source>
</evidence>
<dbReference type="AlphaFoldDB" id="A0AAX4PJ23"/>
<evidence type="ECO:0000256" key="2">
    <source>
        <dbReference type="ARBA" id="ARBA00004648"/>
    </source>
</evidence>
<evidence type="ECO:0000256" key="4">
    <source>
        <dbReference type="ARBA" id="ARBA00022964"/>
    </source>
</evidence>
<feature type="region of interest" description="Disordered" evidence="8">
    <location>
        <begin position="248"/>
        <end position="268"/>
    </location>
</feature>
<keyword evidence="12" id="KW-1185">Reference proteome</keyword>
<evidence type="ECO:0000256" key="1">
    <source>
        <dbReference type="ARBA" id="ARBA00001961"/>
    </source>
</evidence>
<keyword evidence="4" id="KW-0223">Dioxygenase</keyword>
<dbReference type="PANTHER" id="PTHR10869">
    <property type="entry name" value="PROLYL 4-HYDROXYLASE ALPHA SUBUNIT"/>
    <property type="match status" value="1"/>
</dbReference>
<evidence type="ECO:0000256" key="5">
    <source>
        <dbReference type="ARBA" id="ARBA00023002"/>
    </source>
</evidence>
<dbReference type="Proteomes" id="UP001472866">
    <property type="component" value="Chromosome 13"/>
</dbReference>
<sequence length="340" mass="37660">MVVEVLETLNYPAYFVTVVVISAVLRSLRACGFSKRVRNCALLGFLGVVVYLHTLPGEPPAPPHRNYLSQQVVLSTTAVDSEGGNRTTWIEPVSWSPRAFIVHNLLSDEECDQFILAGRDEVKPSETVGGEMTRAYRTSAGAFLLRYGKGRVLAEIVERVALVVGIPVFQGERVQLLHYEVGQYYKPHTDYFVQENDRAATVLMYLSDVEEGGDTNFPQGRGTREYRQRHGEYLSQPSSCAGLEGVRQPVGGEADQGGGGPRAAKGTQTCRVRPEKGSALIFWDVGPGYNQFDMFSLHEGCAVVRGDKWSSTIWIRQDVISPWEMMDELENAARLGVIDP</sequence>
<keyword evidence="9" id="KW-0472">Membrane</keyword>
<keyword evidence="5" id="KW-0560">Oxidoreductase</keyword>
<feature type="transmembrane region" description="Helical" evidence="9">
    <location>
        <begin position="40"/>
        <end position="56"/>
    </location>
</feature>
<evidence type="ECO:0000256" key="6">
    <source>
        <dbReference type="ARBA" id="ARBA00023004"/>
    </source>
</evidence>
<dbReference type="Gene3D" id="2.60.120.620">
    <property type="entry name" value="q2cbj1_9rhob like domain"/>
    <property type="match status" value="1"/>
</dbReference>
<keyword evidence="9" id="KW-1133">Transmembrane helix</keyword>
<name>A0AAX4PJ23_9CHLO</name>
<organism evidence="11 12">
    <name type="scientific">Chloropicon roscoffensis</name>
    <dbReference type="NCBI Taxonomy" id="1461544"/>
    <lineage>
        <taxon>Eukaryota</taxon>
        <taxon>Viridiplantae</taxon>
        <taxon>Chlorophyta</taxon>
        <taxon>Chloropicophyceae</taxon>
        <taxon>Chloropicales</taxon>
        <taxon>Chloropicaceae</taxon>
        <taxon>Chloropicon</taxon>
    </lineage>
</organism>
<dbReference type="PROSITE" id="PS51471">
    <property type="entry name" value="FE2OG_OXY"/>
    <property type="match status" value="1"/>
</dbReference>
<dbReference type="GO" id="GO:0005789">
    <property type="term" value="C:endoplasmic reticulum membrane"/>
    <property type="evidence" value="ECO:0007669"/>
    <property type="project" value="UniProtKB-SubCell"/>
</dbReference>
<comment type="subcellular location">
    <subcellularLocation>
        <location evidence="2">Endoplasmic reticulum membrane</location>
        <topology evidence="2">Single-pass type II membrane protein</topology>
    </subcellularLocation>
</comment>
<protein>
    <submittedName>
        <fullName evidence="11">Prolyl 4-hydroxylase</fullName>
    </submittedName>
</protein>
<feature type="domain" description="Fe2OG dioxygenase" evidence="10">
    <location>
        <begin position="170"/>
        <end position="317"/>
    </location>
</feature>
<dbReference type="Pfam" id="PF13640">
    <property type="entry name" value="2OG-FeII_Oxy_3"/>
    <property type="match status" value="1"/>
</dbReference>
<dbReference type="InterPro" id="IPR044862">
    <property type="entry name" value="Pro_4_hyd_alph_FE2OG_OXY"/>
</dbReference>
<dbReference type="InterPro" id="IPR005123">
    <property type="entry name" value="Oxoglu/Fe-dep_dioxygenase_dom"/>
</dbReference>
<dbReference type="GO" id="GO:0005506">
    <property type="term" value="F:iron ion binding"/>
    <property type="evidence" value="ECO:0007669"/>
    <property type="project" value="InterPro"/>
</dbReference>
<keyword evidence="3" id="KW-0479">Metal-binding</keyword>
<dbReference type="InterPro" id="IPR045054">
    <property type="entry name" value="P4HA-like"/>
</dbReference>
<evidence type="ECO:0000256" key="3">
    <source>
        <dbReference type="ARBA" id="ARBA00022723"/>
    </source>
</evidence>
<keyword evidence="9" id="KW-0812">Transmembrane</keyword>
<accession>A0AAX4PJ23</accession>
<dbReference type="GO" id="GO:0004656">
    <property type="term" value="F:procollagen-proline 4-dioxygenase activity"/>
    <property type="evidence" value="ECO:0007669"/>
    <property type="project" value="UniProtKB-EC"/>
</dbReference>
<keyword evidence="6" id="KW-0408">Iron</keyword>
<evidence type="ECO:0000256" key="7">
    <source>
        <dbReference type="ARBA" id="ARBA00049169"/>
    </source>
</evidence>
<reference evidence="11 12" key="1">
    <citation type="submission" date="2024-03" db="EMBL/GenBank/DDBJ databases">
        <title>Complete genome sequence of the green alga Chloropicon roscoffensis RCC1871.</title>
        <authorList>
            <person name="Lemieux C."/>
            <person name="Pombert J.-F."/>
            <person name="Otis C."/>
            <person name="Turmel M."/>
        </authorList>
    </citation>
    <scope>NUCLEOTIDE SEQUENCE [LARGE SCALE GENOMIC DNA]</scope>
    <source>
        <strain evidence="11 12">RCC1871</strain>
    </source>
</reference>
<dbReference type="InterPro" id="IPR006620">
    <property type="entry name" value="Pro_4_hyd_alph"/>
</dbReference>
<evidence type="ECO:0000313" key="12">
    <source>
        <dbReference type="Proteomes" id="UP001472866"/>
    </source>
</evidence>
<dbReference type="GO" id="GO:0031418">
    <property type="term" value="F:L-ascorbic acid binding"/>
    <property type="evidence" value="ECO:0007669"/>
    <property type="project" value="InterPro"/>
</dbReference>
<evidence type="ECO:0000256" key="8">
    <source>
        <dbReference type="SAM" id="MobiDB-lite"/>
    </source>
</evidence>
<dbReference type="SMART" id="SM00702">
    <property type="entry name" value="P4Hc"/>
    <property type="match status" value="1"/>
</dbReference>
<proteinExistence type="predicted"/>
<dbReference type="PANTHER" id="PTHR10869:SF246">
    <property type="entry name" value="TRANSMEMBRANE PROLYL 4-HYDROXYLASE"/>
    <property type="match status" value="1"/>
</dbReference>
<evidence type="ECO:0000256" key="9">
    <source>
        <dbReference type="SAM" id="Phobius"/>
    </source>
</evidence>
<dbReference type="EMBL" id="CP151513">
    <property type="protein sequence ID" value="WZN65882.1"/>
    <property type="molecule type" value="Genomic_DNA"/>
</dbReference>
<gene>
    <name evidence="11" type="ORF">HKI87_13g74440</name>
</gene>
<comment type="catalytic activity">
    <reaction evidence="7">
        <text>L-prolyl-[collagen] + 2-oxoglutarate + O2 = trans-4-hydroxy-L-prolyl-[collagen] + succinate + CO2</text>
        <dbReference type="Rhea" id="RHEA:18945"/>
        <dbReference type="Rhea" id="RHEA-COMP:11676"/>
        <dbReference type="Rhea" id="RHEA-COMP:11680"/>
        <dbReference type="ChEBI" id="CHEBI:15379"/>
        <dbReference type="ChEBI" id="CHEBI:16526"/>
        <dbReference type="ChEBI" id="CHEBI:16810"/>
        <dbReference type="ChEBI" id="CHEBI:30031"/>
        <dbReference type="ChEBI" id="CHEBI:50342"/>
        <dbReference type="ChEBI" id="CHEBI:61965"/>
        <dbReference type="EC" id="1.14.11.2"/>
    </reaction>
</comment>
<evidence type="ECO:0000313" key="11">
    <source>
        <dbReference type="EMBL" id="WZN65882.1"/>
    </source>
</evidence>
<feature type="transmembrane region" description="Helical" evidence="9">
    <location>
        <begin position="12"/>
        <end position="28"/>
    </location>
</feature>
<comment type="cofactor">
    <cofactor evidence="1">
        <name>L-ascorbate</name>
        <dbReference type="ChEBI" id="CHEBI:38290"/>
    </cofactor>
</comment>